<reference evidence="1 2" key="1">
    <citation type="submission" date="2023-01" db="EMBL/GenBank/DDBJ databases">
        <authorList>
            <person name="Whitehead M."/>
        </authorList>
    </citation>
    <scope>NUCLEOTIDE SEQUENCE [LARGE SCALE GENOMIC DNA]</scope>
</reference>
<proteinExistence type="predicted"/>
<organism evidence="1 2">
    <name type="scientific">Macrosiphum euphorbiae</name>
    <name type="common">potato aphid</name>
    <dbReference type="NCBI Taxonomy" id="13131"/>
    <lineage>
        <taxon>Eukaryota</taxon>
        <taxon>Metazoa</taxon>
        <taxon>Ecdysozoa</taxon>
        <taxon>Arthropoda</taxon>
        <taxon>Hexapoda</taxon>
        <taxon>Insecta</taxon>
        <taxon>Pterygota</taxon>
        <taxon>Neoptera</taxon>
        <taxon>Paraneoptera</taxon>
        <taxon>Hemiptera</taxon>
        <taxon>Sternorrhyncha</taxon>
        <taxon>Aphidomorpha</taxon>
        <taxon>Aphidoidea</taxon>
        <taxon>Aphididae</taxon>
        <taxon>Macrosiphini</taxon>
        <taxon>Macrosiphum</taxon>
    </lineage>
</organism>
<dbReference type="EMBL" id="CARXXK010001661">
    <property type="protein sequence ID" value="CAI6377169.1"/>
    <property type="molecule type" value="Genomic_DNA"/>
</dbReference>
<sequence length="404" mass="46155">MTRHIRIKHPKKLKSPIEKSLRGIGKVYGSESRRSVSLIPMDVIRDQLGPYWDDVPYRKIAFKLCVMGRIKAYGGSWGLPDAPTIEDPFAPFRSKNYEDERISTAKCYVSPVVQPHPVSSSPEITVRDDNVAITESQSPYKQVRKQLADKGYQDRLLDNHPIIVLHSRYLEMGHEKDSQACKNYIANVSRVLKFVSTGQRVMKLYEDVNRIYGSQLSAGVLKSKLSACVFRRMIETKSRGHHPEVGKAVAACLQHGESTALKFYRLPDASEAIRRQERINMVDKTAAFEQEVMENFVEIFGNEPYVNMTKSLIQEKLRGSDEITTNSGAEITASFVRALKTRYDNSVEEGRIDILYELAIQDYDRTNISKQAIIQITKENRIHYFIHGDKDRIVKAVMNRVKKV</sequence>
<protein>
    <submittedName>
        <fullName evidence="1">Uncharacterized protein</fullName>
    </submittedName>
</protein>
<dbReference type="AlphaFoldDB" id="A0AAV0YBW8"/>
<accession>A0AAV0YBW8</accession>
<comment type="caution">
    <text evidence="1">The sequence shown here is derived from an EMBL/GenBank/DDBJ whole genome shotgun (WGS) entry which is preliminary data.</text>
</comment>
<gene>
    <name evidence="1" type="ORF">MEUPH1_LOCUS30467</name>
</gene>
<dbReference type="Proteomes" id="UP001160148">
    <property type="component" value="Unassembled WGS sequence"/>
</dbReference>
<name>A0AAV0YBW8_9HEMI</name>
<evidence type="ECO:0000313" key="2">
    <source>
        <dbReference type="Proteomes" id="UP001160148"/>
    </source>
</evidence>
<keyword evidence="2" id="KW-1185">Reference proteome</keyword>
<evidence type="ECO:0000313" key="1">
    <source>
        <dbReference type="EMBL" id="CAI6377169.1"/>
    </source>
</evidence>